<evidence type="ECO:0000256" key="13">
    <source>
        <dbReference type="SAM" id="Phobius"/>
    </source>
</evidence>
<evidence type="ECO:0000256" key="9">
    <source>
        <dbReference type="ARBA" id="ARBA00023170"/>
    </source>
</evidence>
<dbReference type="Pfam" id="PF05296">
    <property type="entry name" value="TAS2R"/>
    <property type="match status" value="1"/>
</dbReference>
<dbReference type="Gene3D" id="1.20.1070.10">
    <property type="entry name" value="Rhodopsin 7-helix transmembrane proteins"/>
    <property type="match status" value="1"/>
</dbReference>
<keyword evidence="3 12" id="KW-0919">Taste</keyword>
<dbReference type="GO" id="GO:0033038">
    <property type="term" value="F:bitter taste receptor activity"/>
    <property type="evidence" value="ECO:0007669"/>
    <property type="project" value="InterPro"/>
</dbReference>
<keyword evidence="6 13" id="KW-1133">Transmembrane helix</keyword>
<evidence type="ECO:0000256" key="7">
    <source>
        <dbReference type="ARBA" id="ARBA00023040"/>
    </source>
</evidence>
<dbReference type="PANTHER" id="PTHR11394:SF47">
    <property type="entry name" value="TASTE RECEPTOR TYPE 2 MEMBER 40"/>
    <property type="match status" value="1"/>
</dbReference>
<dbReference type="OMA" id="GCILYFF"/>
<feature type="transmembrane region" description="Helical" evidence="13">
    <location>
        <begin position="46"/>
        <end position="68"/>
    </location>
</feature>
<dbReference type="GeneTree" id="ENSGT01150000286961"/>
<keyword evidence="7 12" id="KW-0297">G-protein coupled receptor</keyword>
<feature type="transmembrane region" description="Helical" evidence="13">
    <location>
        <begin position="228"/>
        <end position="251"/>
    </location>
</feature>
<dbReference type="SUPFAM" id="SSF81321">
    <property type="entry name" value="Family A G protein-coupled receptor-like"/>
    <property type="match status" value="1"/>
</dbReference>
<evidence type="ECO:0000313" key="15">
    <source>
        <dbReference type="Ensembl" id="ENSLACP00000002257.1"/>
    </source>
</evidence>
<reference evidence="16" key="1">
    <citation type="submission" date="2011-08" db="EMBL/GenBank/DDBJ databases">
        <title>The draft genome of Latimeria chalumnae.</title>
        <authorList>
            <person name="Di Palma F."/>
            <person name="Alfoldi J."/>
            <person name="Johnson J."/>
            <person name="Berlin A."/>
            <person name="Gnerre S."/>
            <person name="Jaffe D."/>
            <person name="MacCallum I."/>
            <person name="Young S."/>
            <person name="Walker B.J."/>
            <person name="Lander E."/>
            <person name="Lindblad-Toh K."/>
        </authorList>
    </citation>
    <scope>NUCLEOTIDE SEQUENCE [LARGE SCALE GENOMIC DNA]</scope>
    <source>
        <strain evidence="16">Wild caught</strain>
    </source>
</reference>
<feature type="domain" description="G-protein coupled receptors family 1 profile" evidence="14">
    <location>
        <begin position="23"/>
        <end position="245"/>
    </location>
</feature>
<gene>
    <name evidence="15" type="primary">LOC102345179</name>
</gene>
<feature type="transmembrane region" description="Helical" evidence="13">
    <location>
        <begin position="263"/>
        <end position="285"/>
    </location>
</feature>
<comment type="similarity">
    <text evidence="2 11">Belongs to the G-protein coupled receptor T2R family.</text>
</comment>
<evidence type="ECO:0000313" key="16">
    <source>
        <dbReference type="Proteomes" id="UP000008672"/>
    </source>
</evidence>
<evidence type="ECO:0000259" key="14">
    <source>
        <dbReference type="PROSITE" id="PS50262"/>
    </source>
</evidence>
<comment type="subcellular location">
    <subcellularLocation>
        <location evidence="1 12">Membrane</location>
        <topology evidence="1 12">Multi-pass membrane protein</topology>
    </subcellularLocation>
</comment>
<dbReference type="PROSITE" id="PS50262">
    <property type="entry name" value="G_PROTEIN_RECEP_F1_2"/>
    <property type="match status" value="1"/>
</dbReference>
<evidence type="ECO:0000256" key="4">
    <source>
        <dbReference type="ARBA" id="ARBA00022606"/>
    </source>
</evidence>
<feature type="transmembrane region" description="Helical" evidence="13">
    <location>
        <begin position="88"/>
        <end position="109"/>
    </location>
</feature>
<dbReference type="Proteomes" id="UP000008672">
    <property type="component" value="Unassembled WGS sequence"/>
</dbReference>
<dbReference type="AlphaFoldDB" id="H2ZXY6"/>
<dbReference type="InParanoid" id="H2ZXY6"/>
<evidence type="ECO:0000256" key="6">
    <source>
        <dbReference type="ARBA" id="ARBA00022989"/>
    </source>
</evidence>
<protein>
    <recommendedName>
        <fullName evidence="12">Taste receptor type 2</fullName>
    </recommendedName>
</protein>
<evidence type="ECO:0000256" key="12">
    <source>
        <dbReference type="RuleBase" id="RU004424"/>
    </source>
</evidence>
<dbReference type="eggNOG" id="ENOG502S2SI">
    <property type="taxonomic scope" value="Eukaryota"/>
</dbReference>
<proteinExistence type="inferred from homology"/>
<keyword evidence="16" id="KW-1185">Reference proteome</keyword>
<sequence>MAPFAAITQLVMELIIVWIGLAGNLYIMAIYVLEFRKNRTLHPSEIIMTCLASSNTFNEISQLVWFLVYLFSLCRHFGDDIYKVLDFLAVFLSAINYWFTAWLSFFYCVKIVKSKWKLFMRLKQSSSSWVAPVITGTALGCCTISFFIVFYIQIPTNTTNGETEPCKDYYIISSDYIIYSAFYSLLGCFLPLALMAVSSSVIVAFLCKHAKRMRKTTSGASTPQSGTHTAVAKTIFGLIVLYTSCVVSVLAADHVSILIESDVLIVLAYASSIYSAGSSIILTIGTVKLRRSIRRNCCLKPSKQRNEVQ</sequence>
<name>H2ZXY6_LATCH</name>
<keyword evidence="5 12" id="KW-0812">Transmembrane</keyword>
<keyword evidence="8 12" id="KW-0472">Membrane</keyword>
<dbReference type="HOGENOM" id="CLU_072337_0_0_1"/>
<feature type="transmembrane region" description="Helical" evidence="13">
    <location>
        <begin position="129"/>
        <end position="152"/>
    </location>
</feature>
<organism evidence="15 16">
    <name type="scientific">Latimeria chalumnae</name>
    <name type="common">Coelacanth</name>
    <dbReference type="NCBI Taxonomy" id="7897"/>
    <lineage>
        <taxon>Eukaryota</taxon>
        <taxon>Metazoa</taxon>
        <taxon>Chordata</taxon>
        <taxon>Craniata</taxon>
        <taxon>Vertebrata</taxon>
        <taxon>Euteleostomi</taxon>
        <taxon>Coelacanthiformes</taxon>
        <taxon>Coelacanthidae</taxon>
        <taxon>Latimeria</taxon>
    </lineage>
</organism>
<reference evidence="15" key="2">
    <citation type="submission" date="2025-08" db="UniProtKB">
        <authorList>
            <consortium name="Ensembl"/>
        </authorList>
    </citation>
    <scope>IDENTIFICATION</scope>
</reference>
<feature type="transmembrane region" description="Helical" evidence="13">
    <location>
        <begin position="15"/>
        <end position="34"/>
    </location>
</feature>
<dbReference type="PANTHER" id="PTHR11394">
    <property type="entry name" value="TASTE RECEPTOR TYPE 2"/>
    <property type="match status" value="1"/>
</dbReference>
<dbReference type="EMBL" id="AFYH01213896">
    <property type="status" value="NOT_ANNOTATED_CDS"/>
    <property type="molecule type" value="Genomic_DNA"/>
</dbReference>
<reference evidence="15" key="3">
    <citation type="submission" date="2025-09" db="UniProtKB">
        <authorList>
            <consortium name="Ensembl"/>
        </authorList>
    </citation>
    <scope>IDENTIFICATION</scope>
</reference>
<feature type="transmembrane region" description="Helical" evidence="13">
    <location>
        <begin position="177"/>
        <end position="207"/>
    </location>
</feature>
<evidence type="ECO:0000256" key="5">
    <source>
        <dbReference type="ARBA" id="ARBA00022692"/>
    </source>
</evidence>
<accession>H2ZXY6</accession>
<dbReference type="InterPro" id="IPR017452">
    <property type="entry name" value="GPCR_Rhodpsn_7TM"/>
</dbReference>
<evidence type="ECO:0000256" key="10">
    <source>
        <dbReference type="ARBA" id="ARBA00023224"/>
    </source>
</evidence>
<evidence type="ECO:0000256" key="1">
    <source>
        <dbReference type="ARBA" id="ARBA00004141"/>
    </source>
</evidence>
<evidence type="ECO:0000256" key="3">
    <source>
        <dbReference type="ARBA" id="ARBA00022480"/>
    </source>
</evidence>
<dbReference type="Ensembl" id="ENSLACT00000002275.1">
    <property type="protein sequence ID" value="ENSLACP00000002257.1"/>
    <property type="gene ID" value="ENSLACG00000002015.1"/>
</dbReference>
<evidence type="ECO:0000256" key="2">
    <source>
        <dbReference type="ARBA" id="ARBA00007376"/>
    </source>
</evidence>
<keyword evidence="4 12" id="KW-0716">Sensory transduction</keyword>
<dbReference type="InterPro" id="IPR007960">
    <property type="entry name" value="TAS2R"/>
</dbReference>
<dbReference type="GO" id="GO:0016020">
    <property type="term" value="C:membrane"/>
    <property type="evidence" value="ECO:0007669"/>
    <property type="project" value="UniProtKB-SubCell"/>
</dbReference>
<keyword evidence="9 12" id="KW-0675">Receptor</keyword>
<evidence type="ECO:0000256" key="11">
    <source>
        <dbReference type="RuleBase" id="RU004423"/>
    </source>
</evidence>
<evidence type="ECO:0000256" key="8">
    <source>
        <dbReference type="ARBA" id="ARBA00023136"/>
    </source>
</evidence>
<dbReference type="GO" id="GO:0004930">
    <property type="term" value="F:G protein-coupled receptor activity"/>
    <property type="evidence" value="ECO:0007669"/>
    <property type="project" value="UniProtKB-KW"/>
</dbReference>
<keyword evidence="10 12" id="KW-0807">Transducer</keyword>